<sequence>MNSNDDVNDLNVDTEVDSALAVDTVDVVAVKLLDAMVPGAVVEFDPDEAERLGAFNEDALDEADALESRIDSTSHE</sequence>
<evidence type="ECO:0000313" key="1">
    <source>
        <dbReference type="EMBL" id="OAI06718.1"/>
    </source>
</evidence>
<gene>
    <name evidence="1" type="ORF">A1332_10680</name>
</gene>
<name>A0A177MLQ7_METMH</name>
<organism evidence="1 2">
    <name type="scientific">Methylomonas methanica</name>
    <dbReference type="NCBI Taxonomy" id="421"/>
    <lineage>
        <taxon>Bacteria</taxon>
        <taxon>Pseudomonadati</taxon>
        <taxon>Pseudomonadota</taxon>
        <taxon>Gammaproteobacteria</taxon>
        <taxon>Methylococcales</taxon>
        <taxon>Methylococcaceae</taxon>
        <taxon>Methylomonas</taxon>
    </lineage>
</organism>
<evidence type="ECO:0000313" key="2">
    <source>
        <dbReference type="Proteomes" id="UP000078090"/>
    </source>
</evidence>
<comment type="caution">
    <text evidence="1">The sequence shown here is derived from an EMBL/GenBank/DDBJ whole genome shotgun (WGS) entry which is preliminary data.</text>
</comment>
<dbReference type="Proteomes" id="UP000078090">
    <property type="component" value="Unassembled WGS sequence"/>
</dbReference>
<dbReference type="AlphaFoldDB" id="A0A177MLQ7"/>
<dbReference type="EMBL" id="LUUG01000055">
    <property type="protein sequence ID" value="OAI06718.1"/>
    <property type="molecule type" value="Genomic_DNA"/>
</dbReference>
<proteinExistence type="predicted"/>
<accession>A0A177MLQ7</accession>
<protein>
    <submittedName>
        <fullName evidence="1">Conjugal transfer protein TraD</fullName>
    </submittedName>
</protein>
<reference evidence="1 2" key="1">
    <citation type="submission" date="2016-03" db="EMBL/GenBank/DDBJ databases">
        <authorList>
            <person name="Ploux O."/>
        </authorList>
    </citation>
    <scope>NUCLEOTIDE SEQUENCE [LARGE SCALE GENOMIC DNA]</scope>
    <source>
        <strain evidence="1 2">R-45363</strain>
    </source>
</reference>
<dbReference type="RefSeq" id="WP_020485827.1">
    <property type="nucleotide sequence ID" value="NZ_LUUG01000055.1"/>
</dbReference>